<dbReference type="EMBL" id="KN847572">
    <property type="protein sequence ID" value="KIV99736.1"/>
    <property type="molecule type" value="Genomic_DNA"/>
</dbReference>
<dbReference type="Pfam" id="PF25574">
    <property type="entry name" value="TPR_IMB1"/>
    <property type="match status" value="1"/>
</dbReference>
<sequence length="955" mass="106909">MMAWQPQPAQLIQLIQCLKDSLSPLQTARQTAELLLKRASESEDYANYLTYLVITSQCPTSANLSTEGYHMARSAGAIALRNLIRTSYKALPDNSKTYMRSVILQGLQDVNAQIRNYTGNVVTELLRQGGVMSWPSLLANLVGLVENKTGDIPQRTQEGAMSALNKVCEDNKRALDRDYNGERPLSFLFPKLIDFTRHESPTVRATALSAINLFLPEKSQVVPLHYDAFLQRLFELANDSSSEVRKYVCRSLTRFAEIAPDRIVPHMQGIVNFVLVQQSSEDDADLALDAAEFWLCLGEDEKLCRVLEPYLQQIVPVLLESMVYGEDDQFRLEGEQEDADQEDRAEDIKPAFATTKDARTTAEVSSRSSNGINGSAAIPDEDDDLSEGEIEEIDDDDDDGEDPAEAWNLRKCSAAALDVLASQFNIQVFELTLPYLKENLSSSEWPRREAAVLAVGAIADGCMNVVQPHLPELTSYLLTVLSDQQAVVRQIACWALGRYSGWSAHLDEEGQRQYFQPVMDALLTKMLDRNKRVQEAAASAFANLEEKAKSQLIPYAVVIVRQFVKCFAIYKDRNMYILYDCVQTLAEHIGHHLKKPELINMLMPALIQRWQRVNDQSREMFPLLECLSYVAIALGEDFTPFAQPIFTRCIKLIQTNLEETHQAANLPAYDQPDVKDFLVTSLDLLSGIVQALSPASTEALISGTQPNIFTLLTYCMRNKNNEVRQSSYALLGDCAIYCFSQMRPILPAILDILLQQLNIEKLGSDPAAHAVVNNACWSLGEIAKRQTEGMSDYLEKFLQKLAVILFDQHVPQSLNENAAIAIGRLSLHNSDKIAQHLAELAPPWVRSMSHVMMTEEKSDAMWGFNLAVLKNPQAMETSLLDYLNVIALTGRSEDQQSAPPQYLENKAATQSFQQVIAMYRSMIPAFDAFIANLPPENLAWFKHVETLINEAASCP</sequence>
<dbReference type="GO" id="GO:0031981">
    <property type="term" value="C:nuclear lumen"/>
    <property type="evidence" value="ECO:0007669"/>
    <property type="project" value="UniProtKB-ARBA"/>
</dbReference>
<evidence type="ECO:0000256" key="2">
    <source>
        <dbReference type="ARBA" id="ARBA00004496"/>
    </source>
</evidence>
<feature type="compositionally biased region" description="Acidic residues" evidence="9">
    <location>
        <begin position="335"/>
        <end position="345"/>
    </location>
</feature>
<dbReference type="Proteomes" id="UP000053259">
    <property type="component" value="Unassembled WGS sequence"/>
</dbReference>
<evidence type="ECO:0000256" key="4">
    <source>
        <dbReference type="ARBA" id="ARBA00022490"/>
    </source>
</evidence>
<evidence type="ECO:0000313" key="11">
    <source>
        <dbReference type="EMBL" id="KIV99735.1"/>
    </source>
</evidence>
<dbReference type="InterPro" id="IPR058584">
    <property type="entry name" value="IMB1_TNPO1-like_TPR"/>
</dbReference>
<evidence type="ECO:0000313" key="12">
    <source>
        <dbReference type="Proteomes" id="UP000053259"/>
    </source>
</evidence>
<dbReference type="InterPro" id="IPR011989">
    <property type="entry name" value="ARM-like"/>
</dbReference>
<comment type="subcellular location">
    <subcellularLocation>
        <location evidence="2">Cytoplasm</location>
    </subcellularLocation>
    <subcellularLocation>
        <location evidence="1">Nucleus</location>
    </subcellularLocation>
</comment>
<keyword evidence="12" id="KW-1185">Reference proteome</keyword>
<comment type="similarity">
    <text evidence="8">Belongs to the importin beta family. Importin beta-2 subfamily.</text>
</comment>
<dbReference type="OrthoDB" id="951172at2759"/>
<dbReference type="VEuPathDB" id="FungiDB:PV09_08662"/>
<dbReference type="SMART" id="SM00913">
    <property type="entry name" value="IBN_N"/>
    <property type="match status" value="1"/>
</dbReference>
<feature type="compositionally biased region" description="Polar residues" evidence="9">
    <location>
        <begin position="362"/>
        <end position="373"/>
    </location>
</feature>
<dbReference type="SUPFAM" id="SSF48371">
    <property type="entry name" value="ARM repeat"/>
    <property type="match status" value="1"/>
</dbReference>
<dbReference type="PROSITE" id="PS50166">
    <property type="entry name" value="IMPORTIN_B_NT"/>
    <property type="match status" value="1"/>
</dbReference>
<keyword evidence="7" id="KW-0539">Nucleus</keyword>
<dbReference type="GeneID" id="27316635"/>
<dbReference type="FunFam" id="1.25.10.10:FF:000028">
    <property type="entry name" value="Transportin-1 isoform 1"/>
    <property type="match status" value="1"/>
</dbReference>
<keyword evidence="4" id="KW-0963">Cytoplasm</keyword>
<keyword evidence="3" id="KW-0813">Transport</keyword>
<feature type="domain" description="Importin N-terminal" evidence="10">
    <location>
        <begin position="32"/>
        <end position="109"/>
    </location>
</feature>
<reference evidence="11 12" key="1">
    <citation type="submission" date="2015-01" db="EMBL/GenBank/DDBJ databases">
        <title>The Genome Sequence of Ochroconis gallopava CBS43764.</title>
        <authorList>
            <consortium name="The Broad Institute Genomics Platform"/>
            <person name="Cuomo C."/>
            <person name="de Hoog S."/>
            <person name="Gorbushina A."/>
            <person name="Stielow B."/>
            <person name="Teixiera M."/>
            <person name="Abouelleil A."/>
            <person name="Chapman S.B."/>
            <person name="Priest M."/>
            <person name="Young S.K."/>
            <person name="Wortman J."/>
            <person name="Nusbaum C."/>
            <person name="Birren B."/>
        </authorList>
    </citation>
    <scope>NUCLEOTIDE SEQUENCE [LARGE SCALE GENOMIC DNA]</scope>
    <source>
        <strain evidence="11 12">CBS 43764</strain>
    </source>
</reference>
<evidence type="ECO:0000256" key="8">
    <source>
        <dbReference type="ARBA" id="ARBA00038423"/>
    </source>
</evidence>
<gene>
    <name evidence="11" type="ORF">PV09_08662</name>
</gene>
<evidence type="ECO:0000256" key="9">
    <source>
        <dbReference type="SAM" id="MobiDB-lite"/>
    </source>
</evidence>
<dbReference type="GO" id="GO:0006606">
    <property type="term" value="P:protein import into nucleus"/>
    <property type="evidence" value="ECO:0007669"/>
    <property type="project" value="InterPro"/>
</dbReference>
<dbReference type="RefSeq" id="XP_016209605.1">
    <property type="nucleotide sequence ID" value="XM_016362592.1"/>
</dbReference>
<dbReference type="HOGENOM" id="CLU_008136_1_0_1"/>
<feature type="compositionally biased region" description="Acidic residues" evidence="9">
    <location>
        <begin position="379"/>
        <end position="404"/>
    </location>
</feature>
<accession>A0A0D1XBX1</accession>
<evidence type="ECO:0000256" key="7">
    <source>
        <dbReference type="ARBA" id="ARBA00023242"/>
    </source>
</evidence>
<keyword evidence="5" id="KW-0677">Repeat</keyword>
<dbReference type="PANTHER" id="PTHR10527">
    <property type="entry name" value="IMPORTIN BETA"/>
    <property type="match status" value="1"/>
</dbReference>
<evidence type="ECO:0000256" key="3">
    <source>
        <dbReference type="ARBA" id="ARBA00022448"/>
    </source>
</evidence>
<keyword evidence="6" id="KW-0653">Protein transport</keyword>
<evidence type="ECO:0000256" key="1">
    <source>
        <dbReference type="ARBA" id="ARBA00004123"/>
    </source>
</evidence>
<dbReference type="FunCoup" id="A0A0D1XBX1">
    <property type="interactions" value="1172"/>
</dbReference>
<name>A0A0D1XBX1_9PEZI</name>
<dbReference type="RefSeq" id="XP_016209606.1">
    <property type="nucleotide sequence ID" value="XM_016362593.1"/>
</dbReference>
<evidence type="ECO:0000259" key="10">
    <source>
        <dbReference type="PROSITE" id="PS50166"/>
    </source>
</evidence>
<dbReference type="STRING" id="253628.A0A0D1XBX1"/>
<evidence type="ECO:0000256" key="6">
    <source>
        <dbReference type="ARBA" id="ARBA00022927"/>
    </source>
</evidence>
<dbReference type="Pfam" id="PF03810">
    <property type="entry name" value="IBN_N"/>
    <property type="match status" value="1"/>
</dbReference>
<dbReference type="AlphaFoldDB" id="A0A0D1XBX1"/>
<dbReference type="InterPro" id="IPR040122">
    <property type="entry name" value="Importin_beta"/>
</dbReference>
<evidence type="ECO:0000256" key="5">
    <source>
        <dbReference type="ARBA" id="ARBA00022737"/>
    </source>
</evidence>
<dbReference type="EMBL" id="KN847572">
    <property type="protein sequence ID" value="KIV99735.1"/>
    <property type="molecule type" value="Genomic_DNA"/>
</dbReference>
<dbReference type="Pfam" id="PF13513">
    <property type="entry name" value="HEAT_EZ"/>
    <property type="match status" value="1"/>
</dbReference>
<feature type="region of interest" description="Disordered" evidence="9">
    <location>
        <begin position="334"/>
        <end position="404"/>
    </location>
</feature>
<proteinExistence type="inferred from homology"/>
<dbReference type="Gene3D" id="1.25.10.10">
    <property type="entry name" value="Leucine-rich Repeat Variant"/>
    <property type="match status" value="2"/>
</dbReference>
<protein>
    <recommendedName>
        <fullName evidence="10">Importin N-terminal domain-containing protein</fullName>
    </recommendedName>
</protein>
<dbReference type="GO" id="GO:0005737">
    <property type="term" value="C:cytoplasm"/>
    <property type="evidence" value="ECO:0007669"/>
    <property type="project" value="UniProtKB-SubCell"/>
</dbReference>
<dbReference type="InterPro" id="IPR016024">
    <property type="entry name" value="ARM-type_fold"/>
</dbReference>
<dbReference type="GO" id="GO:0031267">
    <property type="term" value="F:small GTPase binding"/>
    <property type="evidence" value="ECO:0007669"/>
    <property type="project" value="InterPro"/>
</dbReference>
<organism evidence="11 12">
    <name type="scientific">Verruconis gallopava</name>
    <dbReference type="NCBI Taxonomy" id="253628"/>
    <lineage>
        <taxon>Eukaryota</taxon>
        <taxon>Fungi</taxon>
        <taxon>Dikarya</taxon>
        <taxon>Ascomycota</taxon>
        <taxon>Pezizomycotina</taxon>
        <taxon>Dothideomycetes</taxon>
        <taxon>Pleosporomycetidae</taxon>
        <taxon>Venturiales</taxon>
        <taxon>Sympoventuriaceae</taxon>
        <taxon>Verruconis</taxon>
    </lineage>
</organism>
<dbReference type="InterPro" id="IPR001494">
    <property type="entry name" value="Importin-beta_N"/>
</dbReference>